<accession>A0ABT2CYX1</accession>
<dbReference type="Gene3D" id="3.40.50.1580">
    <property type="entry name" value="Nucleoside phosphorylase domain"/>
    <property type="match status" value="1"/>
</dbReference>
<dbReference type="Pfam" id="PF01048">
    <property type="entry name" value="PNP_UDP_1"/>
    <property type="match status" value="1"/>
</dbReference>
<reference evidence="2 3" key="1">
    <citation type="submission" date="2022-08" db="EMBL/GenBank/DDBJ databases">
        <title>Reclassification of Massilia species as members of the genera Telluria, Duganella, Pseudoduganella, Mokoshia gen. nov. and Zemynaea gen. nov. using orthogonal and non-orthogonal genome-based approaches.</title>
        <authorList>
            <person name="Bowman J.P."/>
        </authorList>
    </citation>
    <scope>NUCLEOTIDE SEQUENCE [LARGE SCALE GENOMIC DNA]</scope>
    <source>
        <strain evidence="2 3">JCM 31606</strain>
    </source>
</reference>
<proteinExistence type="predicted"/>
<evidence type="ECO:0000259" key="1">
    <source>
        <dbReference type="Pfam" id="PF01048"/>
    </source>
</evidence>
<comment type="caution">
    <text evidence="2">The sequence shown here is derived from an EMBL/GenBank/DDBJ whole genome shotgun (WGS) entry which is preliminary data.</text>
</comment>
<dbReference type="InterPro" id="IPR000845">
    <property type="entry name" value="Nucleoside_phosphorylase_d"/>
</dbReference>
<gene>
    <name evidence="2" type="ORF">NX778_13965</name>
</gene>
<dbReference type="RefSeq" id="WP_258812357.1">
    <property type="nucleotide sequence ID" value="NZ_JANUGU010000004.1"/>
</dbReference>
<sequence>MREAEVIAVCGLPFEAAIAAGPRVRVVRALGLPDEALRKLGVCAGIISFGCAGGLDPALRPGDCLLPDAVQTPAGIVEADRQWLAALRRMLPYAHGGALIGAARPCSEAADKVRLWRLGARAVDMESHRAALAARSLGTPFVALRAIADPAWRTVPSCVLAGLSSGEVALAPMLRALAAHPTQLPALLMLAADALVAKRTLQAARALAGDAFSVPRRAID</sequence>
<evidence type="ECO:0000313" key="2">
    <source>
        <dbReference type="EMBL" id="MCS0659171.1"/>
    </source>
</evidence>
<dbReference type="InterPro" id="IPR035994">
    <property type="entry name" value="Nucleoside_phosphorylase_sf"/>
</dbReference>
<dbReference type="SUPFAM" id="SSF53167">
    <property type="entry name" value="Purine and uridine phosphorylases"/>
    <property type="match status" value="1"/>
</dbReference>
<keyword evidence="3" id="KW-1185">Reference proteome</keyword>
<dbReference type="EMBL" id="JANUGU010000004">
    <property type="protein sequence ID" value="MCS0659171.1"/>
    <property type="molecule type" value="Genomic_DNA"/>
</dbReference>
<feature type="domain" description="Nucleoside phosphorylase" evidence="1">
    <location>
        <begin position="42"/>
        <end position="151"/>
    </location>
</feature>
<name>A0ABT2CYX1_9BURK</name>
<dbReference type="Proteomes" id="UP001204621">
    <property type="component" value="Unassembled WGS sequence"/>
</dbReference>
<evidence type="ECO:0000313" key="3">
    <source>
        <dbReference type="Proteomes" id="UP001204621"/>
    </source>
</evidence>
<organism evidence="2 3">
    <name type="scientific">Massilia terrae</name>
    <dbReference type="NCBI Taxonomy" id="1811224"/>
    <lineage>
        <taxon>Bacteria</taxon>
        <taxon>Pseudomonadati</taxon>
        <taxon>Pseudomonadota</taxon>
        <taxon>Betaproteobacteria</taxon>
        <taxon>Burkholderiales</taxon>
        <taxon>Oxalobacteraceae</taxon>
        <taxon>Telluria group</taxon>
        <taxon>Massilia</taxon>
    </lineage>
</organism>
<protein>
    <submittedName>
        <fullName evidence="2">Squalene--hopene cyclase</fullName>
    </submittedName>
</protein>